<dbReference type="GO" id="GO:0008324">
    <property type="term" value="F:monoatomic cation transmembrane transporter activity"/>
    <property type="evidence" value="ECO:0007669"/>
    <property type="project" value="InterPro"/>
</dbReference>
<dbReference type="InterPro" id="IPR027469">
    <property type="entry name" value="Cation_efflux_TMD_sf"/>
</dbReference>
<evidence type="ECO:0000256" key="5">
    <source>
        <dbReference type="ARBA" id="ARBA00022989"/>
    </source>
</evidence>
<evidence type="ECO:0000256" key="4">
    <source>
        <dbReference type="ARBA" id="ARBA00022692"/>
    </source>
</evidence>
<dbReference type="PANTHER" id="PTHR43840">
    <property type="entry name" value="MITOCHONDRIAL METAL TRANSPORTER 1-RELATED"/>
    <property type="match status" value="1"/>
</dbReference>
<reference evidence="10 11" key="1">
    <citation type="journal article" date="2018" name="BMC Genomics">
        <title>Comparative genome analyses reveal sequence features reflecting distinct modes of host-adaptation between dicot and monocot powdery mildew.</title>
        <authorList>
            <person name="Wu Y."/>
            <person name="Ma X."/>
            <person name="Pan Z."/>
            <person name="Kale S.D."/>
            <person name="Song Y."/>
            <person name="King H."/>
            <person name="Zhang Q."/>
            <person name="Presley C."/>
            <person name="Deng X."/>
            <person name="Wei C.I."/>
            <person name="Xiao S."/>
        </authorList>
    </citation>
    <scope>NUCLEOTIDE SEQUENCE [LARGE SCALE GENOMIC DNA]</scope>
    <source>
        <strain evidence="10">UMSG2</strain>
    </source>
</reference>
<dbReference type="Proteomes" id="UP000286134">
    <property type="component" value="Unassembled WGS sequence"/>
</dbReference>
<dbReference type="STRING" id="212602.A0A420I491"/>
<accession>A0A420I491</accession>
<keyword evidence="11" id="KW-1185">Reference proteome</keyword>
<dbReference type="InterPro" id="IPR050291">
    <property type="entry name" value="CDF_Transporter"/>
</dbReference>
<comment type="similarity">
    <text evidence="2">Belongs to the cation diffusion facilitator (CDF) transporter (TC 2.A.4) family. SLC30A subfamily.</text>
</comment>
<dbReference type="PANTHER" id="PTHR43840:SF15">
    <property type="entry name" value="MITOCHONDRIAL METAL TRANSPORTER 1-RELATED"/>
    <property type="match status" value="1"/>
</dbReference>
<keyword evidence="3" id="KW-0813">Transport</keyword>
<dbReference type="EMBL" id="MCFK01001876">
    <property type="protein sequence ID" value="RKF64465.1"/>
    <property type="molecule type" value="Genomic_DNA"/>
</dbReference>
<keyword evidence="4" id="KW-0812">Transmembrane</keyword>
<gene>
    <name evidence="10" type="ORF">OnM2_018063</name>
</gene>
<organism evidence="10 11">
    <name type="scientific">Erysiphe neolycopersici</name>
    <dbReference type="NCBI Taxonomy" id="212602"/>
    <lineage>
        <taxon>Eukaryota</taxon>
        <taxon>Fungi</taxon>
        <taxon>Dikarya</taxon>
        <taxon>Ascomycota</taxon>
        <taxon>Pezizomycotina</taxon>
        <taxon>Leotiomycetes</taxon>
        <taxon>Erysiphales</taxon>
        <taxon>Erysiphaceae</taxon>
        <taxon>Erysiphe</taxon>
    </lineage>
</organism>
<proteinExistence type="inferred from homology"/>
<feature type="domain" description="Cation efflux protein transmembrane" evidence="9">
    <location>
        <begin position="113"/>
        <end position="324"/>
    </location>
</feature>
<dbReference type="InterPro" id="IPR058533">
    <property type="entry name" value="Cation_efflux_TM"/>
</dbReference>
<evidence type="ECO:0000256" key="8">
    <source>
        <dbReference type="SAM" id="MobiDB-lite"/>
    </source>
</evidence>
<dbReference type="AlphaFoldDB" id="A0A420I491"/>
<dbReference type="FunFam" id="1.20.1510.10:FF:000013">
    <property type="entry name" value="Cation efflux family protein"/>
    <property type="match status" value="1"/>
</dbReference>
<dbReference type="SUPFAM" id="SSF161111">
    <property type="entry name" value="Cation efflux protein transmembrane domain-like"/>
    <property type="match status" value="1"/>
</dbReference>
<dbReference type="GO" id="GO:0016020">
    <property type="term" value="C:membrane"/>
    <property type="evidence" value="ECO:0007669"/>
    <property type="project" value="UniProtKB-SubCell"/>
</dbReference>
<comment type="subcellular location">
    <subcellularLocation>
        <location evidence="1">Membrane</location>
        <topology evidence="1">Multi-pass membrane protein</topology>
    </subcellularLocation>
</comment>
<dbReference type="GO" id="GO:0005739">
    <property type="term" value="C:mitochondrion"/>
    <property type="evidence" value="ECO:0007669"/>
    <property type="project" value="UniProtKB-ARBA"/>
</dbReference>
<evidence type="ECO:0000256" key="7">
    <source>
        <dbReference type="ARBA" id="ARBA00023136"/>
    </source>
</evidence>
<dbReference type="Gene3D" id="3.30.70.1350">
    <property type="entry name" value="Cation efflux protein, cytoplasmic domain"/>
    <property type="match status" value="1"/>
</dbReference>
<dbReference type="InterPro" id="IPR002524">
    <property type="entry name" value="Cation_efflux"/>
</dbReference>
<dbReference type="Gene3D" id="1.20.1510.10">
    <property type="entry name" value="Cation efflux protein transmembrane domain"/>
    <property type="match status" value="1"/>
</dbReference>
<evidence type="ECO:0000313" key="11">
    <source>
        <dbReference type="Proteomes" id="UP000286134"/>
    </source>
</evidence>
<dbReference type="GO" id="GO:0030003">
    <property type="term" value="P:intracellular monoatomic cation homeostasis"/>
    <property type="evidence" value="ECO:0007669"/>
    <property type="project" value="UniProtKB-ARBA"/>
</dbReference>
<dbReference type="FunFam" id="3.30.70.1350:FF:000010">
    <property type="entry name" value="Cation efflux family protein, putative"/>
    <property type="match status" value="1"/>
</dbReference>
<comment type="caution">
    <text evidence="10">The sequence shown here is derived from an EMBL/GenBank/DDBJ whole genome shotgun (WGS) entry which is preliminary data.</text>
</comment>
<feature type="compositionally biased region" description="Low complexity" evidence="8">
    <location>
        <begin position="77"/>
        <end position="93"/>
    </location>
</feature>
<sequence length="444" mass="48824">MAFRSVSSIHRCSLSSLGLNPRIRILGAITRLFLNGRYPFLHQPKTILAVTGTFSDRGSVFLDKFAMTLAQKRLSHQNHSNPSSPVHNHSPSHNKVFLTTTNKKDAGAKITRLGLYTNLAMAVAKGIGGYAFNSQSMIADAWHSLTDMASDVLTLATVSCSKMPPTGYFPTGFGKIESLGALGVSSMLLIGGCFMCYHSCEILYAHFFLRSSIQDIAHSFGHSHGLATIPSLHAAWLALGTIFLKEWLYHATMRVANSQKSSVLASNAIHHRVDSLTGLVTFFAILGANFLREATWLDPVGGFIISLLVIKGGCGNTMAALYELADKSVGEDVKTSIKENVVKTLGELRHGSYVELQDIEGLKSGHNYLISLQLAVPPTWKVQTMAEIEKELRESLGSKVQGVRRVQIRFVSKENNSNSFHDEFISYCPNQRLEDKVRPRDLKN</sequence>
<dbReference type="OrthoDB" id="435980at2759"/>
<dbReference type="NCBIfam" id="TIGR01297">
    <property type="entry name" value="CDF"/>
    <property type="match status" value="1"/>
</dbReference>
<dbReference type="InterPro" id="IPR036837">
    <property type="entry name" value="Cation_efflux_CTD_sf"/>
</dbReference>
<evidence type="ECO:0000256" key="1">
    <source>
        <dbReference type="ARBA" id="ARBA00004141"/>
    </source>
</evidence>
<evidence type="ECO:0000313" key="10">
    <source>
        <dbReference type="EMBL" id="RKF64465.1"/>
    </source>
</evidence>
<evidence type="ECO:0000256" key="3">
    <source>
        <dbReference type="ARBA" id="ARBA00022448"/>
    </source>
</evidence>
<protein>
    <submittedName>
        <fullName evidence="10">Mitochondrial metal transporter 2</fullName>
    </submittedName>
</protein>
<evidence type="ECO:0000259" key="9">
    <source>
        <dbReference type="Pfam" id="PF01545"/>
    </source>
</evidence>
<dbReference type="Pfam" id="PF01545">
    <property type="entry name" value="Cation_efflux"/>
    <property type="match status" value="1"/>
</dbReference>
<keyword evidence="6" id="KW-0406">Ion transport</keyword>
<evidence type="ECO:0000256" key="6">
    <source>
        <dbReference type="ARBA" id="ARBA00023065"/>
    </source>
</evidence>
<keyword evidence="7" id="KW-0472">Membrane</keyword>
<dbReference type="GO" id="GO:0098771">
    <property type="term" value="P:inorganic ion homeostasis"/>
    <property type="evidence" value="ECO:0007669"/>
    <property type="project" value="UniProtKB-ARBA"/>
</dbReference>
<name>A0A420I491_9PEZI</name>
<evidence type="ECO:0000256" key="2">
    <source>
        <dbReference type="ARBA" id="ARBA00008873"/>
    </source>
</evidence>
<feature type="region of interest" description="Disordered" evidence="8">
    <location>
        <begin position="73"/>
        <end position="93"/>
    </location>
</feature>
<keyword evidence="5" id="KW-1133">Transmembrane helix</keyword>